<dbReference type="Proteomes" id="UP000290408">
    <property type="component" value="Chromosome"/>
</dbReference>
<proteinExistence type="predicted"/>
<reference evidence="2 3" key="1">
    <citation type="submission" date="2019-02" db="EMBL/GenBank/DDBJ databases">
        <title>Genomic data mining of an Antarctic deep-sea actinobacterium, Janibacterlimosus P3-3-X1.</title>
        <authorList>
            <person name="Liao L."/>
            <person name="Chen B."/>
        </authorList>
    </citation>
    <scope>NUCLEOTIDE SEQUENCE [LARGE SCALE GENOMIC DNA]</scope>
    <source>
        <strain evidence="2 3">P3-3-X1</strain>
    </source>
</reference>
<feature type="transmembrane region" description="Helical" evidence="1">
    <location>
        <begin position="151"/>
        <end position="176"/>
    </location>
</feature>
<feature type="transmembrane region" description="Helical" evidence="1">
    <location>
        <begin position="92"/>
        <end position="111"/>
    </location>
</feature>
<feature type="transmembrane region" description="Helical" evidence="1">
    <location>
        <begin position="123"/>
        <end position="144"/>
    </location>
</feature>
<protein>
    <submittedName>
        <fullName evidence="2">DUF998 domain-containing protein</fullName>
    </submittedName>
</protein>
<sequence>MMRRRLGGLLLLLAIAYLIGEAWAVGGWQGRPYSWTQDAISALGVPEVLHSGEGEIASTRHVAMNATFIASGARVLLATLVLAPFVPRVRWLVLPLAVVHGVGTIIVGFYPTGLTAERANMHGLGAVMAIVGGAVLLAAITAAVAGRHPLLAVWTAVCALVSLLGCVLALTGVGGFGLVERLAVDAVIVWQIATGAALLLVPAPAPRPATESRISTPKPASP</sequence>
<evidence type="ECO:0000313" key="3">
    <source>
        <dbReference type="Proteomes" id="UP000290408"/>
    </source>
</evidence>
<feature type="transmembrane region" description="Helical" evidence="1">
    <location>
        <begin position="182"/>
        <end position="203"/>
    </location>
</feature>
<dbReference type="EMBL" id="CP036164">
    <property type="protein sequence ID" value="QBF47733.1"/>
    <property type="molecule type" value="Genomic_DNA"/>
</dbReference>
<dbReference type="AlphaFoldDB" id="A0A4P6N0K0"/>
<keyword evidence="3" id="KW-1185">Reference proteome</keyword>
<accession>A0A4P6N0K0</accession>
<keyword evidence="1" id="KW-0812">Transmembrane</keyword>
<dbReference type="OrthoDB" id="2294590at2"/>
<feature type="transmembrane region" description="Helical" evidence="1">
    <location>
        <begin position="62"/>
        <end position="85"/>
    </location>
</feature>
<keyword evidence="1" id="KW-1133">Transmembrane helix</keyword>
<evidence type="ECO:0000256" key="1">
    <source>
        <dbReference type="SAM" id="Phobius"/>
    </source>
</evidence>
<name>A0A4P6N0K0_9MICO</name>
<dbReference type="Pfam" id="PF06197">
    <property type="entry name" value="DUF998"/>
    <property type="match status" value="1"/>
</dbReference>
<dbReference type="InterPro" id="IPR009339">
    <property type="entry name" value="DUF998"/>
</dbReference>
<keyword evidence="1" id="KW-0472">Membrane</keyword>
<dbReference type="KEGG" id="jli:EXU32_16680"/>
<dbReference type="STRING" id="1216970.GCA_001570985_02645"/>
<evidence type="ECO:0000313" key="2">
    <source>
        <dbReference type="EMBL" id="QBF47733.1"/>
    </source>
</evidence>
<organism evidence="2 3">
    <name type="scientific">Janibacter limosus</name>
    <dbReference type="NCBI Taxonomy" id="53458"/>
    <lineage>
        <taxon>Bacteria</taxon>
        <taxon>Bacillati</taxon>
        <taxon>Actinomycetota</taxon>
        <taxon>Actinomycetes</taxon>
        <taxon>Micrococcales</taxon>
        <taxon>Intrasporangiaceae</taxon>
        <taxon>Janibacter</taxon>
    </lineage>
</organism>
<gene>
    <name evidence="2" type="ORF">EXU32_16680</name>
</gene>